<feature type="domain" description="Carrier" evidence="3">
    <location>
        <begin position="2"/>
        <end position="76"/>
    </location>
</feature>
<keyword evidence="2" id="KW-0597">Phosphoprotein</keyword>
<proteinExistence type="predicted"/>
<name>A0A5B9EH10_9BACT</name>
<keyword evidence="5" id="KW-1185">Reference proteome</keyword>
<dbReference type="PROSITE" id="PS50075">
    <property type="entry name" value="CARRIER"/>
    <property type="match status" value="1"/>
</dbReference>
<dbReference type="PANTHER" id="PTHR20863">
    <property type="entry name" value="ACYL CARRIER PROTEIN"/>
    <property type="match status" value="1"/>
</dbReference>
<protein>
    <submittedName>
        <fullName evidence="4">Acyl carrier protein</fullName>
    </submittedName>
</protein>
<reference evidence="4 5" key="1">
    <citation type="submission" date="2019-08" db="EMBL/GenBank/DDBJ databases">
        <title>Complete genome sequence of Terriglobus albidus strain ORNL.</title>
        <authorList>
            <person name="Podar M."/>
        </authorList>
    </citation>
    <scope>NUCLEOTIDE SEQUENCE [LARGE SCALE GENOMIC DNA]</scope>
    <source>
        <strain evidence="4 5">ORNL</strain>
    </source>
</reference>
<evidence type="ECO:0000256" key="2">
    <source>
        <dbReference type="ARBA" id="ARBA00022553"/>
    </source>
</evidence>
<evidence type="ECO:0000259" key="3">
    <source>
        <dbReference type="PROSITE" id="PS50075"/>
    </source>
</evidence>
<dbReference type="GO" id="GO:0000035">
    <property type="term" value="F:acyl binding"/>
    <property type="evidence" value="ECO:0007669"/>
    <property type="project" value="TreeGrafter"/>
</dbReference>
<dbReference type="InterPro" id="IPR003231">
    <property type="entry name" value="ACP"/>
</dbReference>
<accession>A0A5B9EH10</accession>
<dbReference type="InterPro" id="IPR009081">
    <property type="entry name" value="PP-bd_ACP"/>
</dbReference>
<dbReference type="InterPro" id="IPR036736">
    <property type="entry name" value="ACP-like_sf"/>
</dbReference>
<dbReference type="SUPFAM" id="SSF47336">
    <property type="entry name" value="ACP-like"/>
    <property type="match status" value="1"/>
</dbReference>
<dbReference type="EMBL" id="CP042806">
    <property type="protein sequence ID" value="QEE31513.1"/>
    <property type="molecule type" value="Genomic_DNA"/>
</dbReference>
<dbReference type="Proteomes" id="UP000321820">
    <property type="component" value="Chromosome"/>
</dbReference>
<evidence type="ECO:0000256" key="1">
    <source>
        <dbReference type="ARBA" id="ARBA00022450"/>
    </source>
</evidence>
<dbReference type="PANTHER" id="PTHR20863:SF76">
    <property type="entry name" value="CARRIER DOMAIN-CONTAINING PROTEIN"/>
    <property type="match status" value="1"/>
</dbReference>
<dbReference type="KEGG" id="talb:FTW19_23075"/>
<dbReference type="Gene3D" id="1.10.1200.10">
    <property type="entry name" value="ACP-like"/>
    <property type="match status" value="1"/>
</dbReference>
<keyword evidence="1" id="KW-0596">Phosphopantetheine</keyword>
<dbReference type="AlphaFoldDB" id="A0A5B9EH10"/>
<organism evidence="4 5">
    <name type="scientific">Terriglobus albidus</name>
    <dbReference type="NCBI Taxonomy" id="1592106"/>
    <lineage>
        <taxon>Bacteria</taxon>
        <taxon>Pseudomonadati</taxon>
        <taxon>Acidobacteriota</taxon>
        <taxon>Terriglobia</taxon>
        <taxon>Terriglobales</taxon>
        <taxon>Acidobacteriaceae</taxon>
        <taxon>Terriglobus</taxon>
    </lineage>
</organism>
<evidence type="ECO:0000313" key="5">
    <source>
        <dbReference type="Proteomes" id="UP000321820"/>
    </source>
</evidence>
<gene>
    <name evidence="4" type="ORF">FTW19_23075</name>
</gene>
<dbReference type="GO" id="GO:0000036">
    <property type="term" value="F:acyl carrier activity"/>
    <property type="evidence" value="ECO:0007669"/>
    <property type="project" value="TreeGrafter"/>
</dbReference>
<dbReference type="OrthoDB" id="121857at2"/>
<evidence type="ECO:0000313" key="4">
    <source>
        <dbReference type="EMBL" id="QEE31513.1"/>
    </source>
</evidence>
<sequence length="90" mass="9514">MEKIRQHCIELIAAAKKVPPETLSPASTFEEIGLDSLDKVTLAFDVEEAYDIAIPESALATIQSISDMAAAIQQAVAAKPVTTDSQTSPA</sequence>
<dbReference type="Pfam" id="PF00550">
    <property type="entry name" value="PP-binding"/>
    <property type="match status" value="1"/>
</dbReference>